<dbReference type="Pfam" id="PF05002">
    <property type="entry name" value="SGS"/>
    <property type="match status" value="1"/>
</dbReference>
<dbReference type="EMBL" id="KV417285">
    <property type="protein sequence ID" value="KZO96315.1"/>
    <property type="molecule type" value="Genomic_DNA"/>
</dbReference>
<reference evidence="3 4" key="1">
    <citation type="journal article" date="2016" name="Mol. Biol. Evol.">
        <title>Comparative Genomics of Early-Diverging Mushroom-Forming Fungi Provides Insights into the Origins of Lignocellulose Decay Capabilities.</title>
        <authorList>
            <person name="Nagy L.G."/>
            <person name="Riley R."/>
            <person name="Tritt A."/>
            <person name="Adam C."/>
            <person name="Daum C."/>
            <person name="Floudas D."/>
            <person name="Sun H."/>
            <person name="Yadav J.S."/>
            <person name="Pangilinan J."/>
            <person name="Larsson K.H."/>
            <person name="Matsuura K."/>
            <person name="Barry K."/>
            <person name="Labutti K."/>
            <person name="Kuo R."/>
            <person name="Ohm R.A."/>
            <person name="Bhattacharya S.S."/>
            <person name="Shirouzu T."/>
            <person name="Yoshinaga Y."/>
            <person name="Martin F.M."/>
            <person name="Grigoriev I.V."/>
            <person name="Hibbett D.S."/>
        </authorList>
    </citation>
    <scope>NUCLEOTIDE SEQUENCE [LARGE SCALE GENOMIC DNA]</scope>
    <source>
        <strain evidence="3 4">TUFC12733</strain>
    </source>
</reference>
<dbReference type="PANTHER" id="PTHR45862">
    <property type="entry name" value="PROTEIN SGT1 HOMOLOG"/>
    <property type="match status" value="1"/>
</dbReference>
<evidence type="ECO:0000259" key="2">
    <source>
        <dbReference type="PROSITE" id="PS51048"/>
    </source>
</evidence>
<dbReference type="InterPro" id="IPR007699">
    <property type="entry name" value="SGS_dom"/>
</dbReference>
<sequence>MTFTYDEQKLVLEPLPTAIDTETSGYTVMKMKVEIGLVKKTPGRWNAITGDQDEAVQHLPVSPTQSSSGRKQGKNWDAVTTQILSTEKEKTIAEDPNAGGDVAANEMFSKLYADADDDVRKAMIKSYTESNGTSLSMNWDEVSKAKVEPYKSKYDD</sequence>
<evidence type="ECO:0000256" key="1">
    <source>
        <dbReference type="SAM" id="MobiDB-lite"/>
    </source>
</evidence>
<dbReference type="Gene3D" id="2.60.40.790">
    <property type="match status" value="1"/>
</dbReference>
<feature type="domain" description="SGS" evidence="2">
    <location>
        <begin position="65"/>
        <end position="156"/>
    </location>
</feature>
<dbReference type="PROSITE" id="PS51048">
    <property type="entry name" value="SGS"/>
    <property type="match status" value="1"/>
</dbReference>
<feature type="region of interest" description="Disordered" evidence="1">
    <location>
        <begin position="51"/>
        <end position="76"/>
    </location>
</feature>
<name>A0A167M439_CALVF</name>
<accession>A0A167M439</accession>
<evidence type="ECO:0000313" key="3">
    <source>
        <dbReference type="EMBL" id="KZO96315.1"/>
    </source>
</evidence>
<dbReference type="Proteomes" id="UP000076738">
    <property type="component" value="Unassembled WGS sequence"/>
</dbReference>
<evidence type="ECO:0000313" key="4">
    <source>
        <dbReference type="Proteomes" id="UP000076738"/>
    </source>
</evidence>
<dbReference type="GO" id="GO:0051087">
    <property type="term" value="F:protein-folding chaperone binding"/>
    <property type="evidence" value="ECO:0007669"/>
    <property type="project" value="InterPro"/>
</dbReference>
<dbReference type="AlphaFoldDB" id="A0A167M439"/>
<dbReference type="InterPro" id="IPR008978">
    <property type="entry name" value="HSP20-like_chaperone"/>
</dbReference>
<dbReference type="STRING" id="1330018.A0A167M439"/>
<proteinExistence type="predicted"/>
<dbReference type="SUPFAM" id="SSF49764">
    <property type="entry name" value="HSP20-like chaperones"/>
    <property type="match status" value="1"/>
</dbReference>
<keyword evidence="4" id="KW-1185">Reference proteome</keyword>
<gene>
    <name evidence="3" type="ORF">CALVIDRAFT_140934</name>
</gene>
<organism evidence="3 4">
    <name type="scientific">Calocera viscosa (strain TUFC12733)</name>
    <dbReference type="NCBI Taxonomy" id="1330018"/>
    <lineage>
        <taxon>Eukaryota</taxon>
        <taxon>Fungi</taxon>
        <taxon>Dikarya</taxon>
        <taxon>Basidiomycota</taxon>
        <taxon>Agaricomycotina</taxon>
        <taxon>Dacrymycetes</taxon>
        <taxon>Dacrymycetales</taxon>
        <taxon>Dacrymycetaceae</taxon>
        <taxon>Calocera</taxon>
    </lineage>
</organism>
<protein>
    <submittedName>
        <fullName evidence="3">SGS-domain-containing protein</fullName>
    </submittedName>
</protein>
<dbReference type="OrthoDB" id="1898560at2759"/>
<dbReference type="InterPro" id="IPR044563">
    <property type="entry name" value="Sgt1-like"/>
</dbReference>